<keyword evidence="2" id="KW-1185">Reference proteome</keyword>
<evidence type="ECO:0000313" key="2">
    <source>
        <dbReference type="Proteomes" id="UP000547931"/>
    </source>
</evidence>
<name>A0A7X5QK89_9GAMM</name>
<dbReference type="EMBL" id="PUJV01000004">
    <property type="protein sequence ID" value="NHB95859.1"/>
    <property type="molecule type" value="Genomic_DNA"/>
</dbReference>
<proteinExistence type="predicted"/>
<organism evidence="1 2">
    <name type="scientific">Photorhabdus stackebrandtii</name>
    <dbReference type="NCBI Taxonomy" id="1123042"/>
    <lineage>
        <taxon>Bacteria</taxon>
        <taxon>Pseudomonadati</taxon>
        <taxon>Pseudomonadota</taxon>
        <taxon>Gammaproteobacteria</taxon>
        <taxon>Enterobacterales</taxon>
        <taxon>Morganellaceae</taxon>
        <taxon>Photorhabdus</taxon>
    </lineage>
</organism>
<dbReference type="RefSeq" id="WP_166286520.1">
    <property type="nucleotide sequence ID" value="NZ_CAWPIE010000004.1"/>
</dbReference>
<gene>
    <name evidence="1" type="ORF">C5470_05240</name>
</gene>
<sequence>MRIFVATRSRLSPATMGTSQQGNYSREQNLALVHCHADKTTIAETIKHSSTTKEVNHGKL</sequence>
<dbReference type="AlphaFoldDB" id="A0A7X5QK89"/>
<protein>
    <submittedName>
        <fullName evidence="1">Uncharacterized protein</fullName>
    </submittedName>
</protein>
<evidence type="ECO:0000313" key="1">
    <source>
        <dbReference type="EMBL" id="NHB95859.1"/>
    </source>
</evidence>
<comment type="caution">
    <text evidence="1">The sequence shown here is derived from an EMBL/GenBank/DDBJ whole genome shotgun (WGS) entry which is preliminary data.</text>
</comment>
<reference evidence="1 2" key="1">
    <citation type="submission" date="2018-02" db="EMBL/GenBank/DDBJ databases">
        <authorList>
            <person name="Machado R.A."/>
        </authorList>
    </citation>
    <scope>NUCLEOTIDE SEQUENCE [LARGE SCALE GENOMIC DNA]</scope>
    <source>
        <strain evidence="1 2">DSM 23271</strain>
    </source>
</reference>
<accession>A0A7X5QK89</accession>
<dbReference type="Proteomes" id="UP000547931">
    <property type="component" value="Unassembled WGS sequence"/>
</dbReference>